<accession>A0A8D4J2D7</accession>
<keyword evidence="2" id="KW-0472">Membrane</keyword>
<evidence type="ECO:0000313" key="3">
    <source>
        <dbReference type="EMBL" id="QDJ14839.1"/>
    </source>
</evidence>
<evidence type="ECO:0000256" key="2">
    <source>
        <dbReference type="SAM" id="Phobius"/>
    </source>
</evidence>
<feature type="transmembrane region" description="Helical" evidence="2">
    <location>
        <begin position="35"/>
        <end position="57"/>
    </location>
</feature>
<feature type="region of interest" description="Disordered" evidence="1">
    <location>
        <begin position="86"/>
        <end position="107"/>
    </location>
</feature>
<gene>
    <name evidence="3" type="ORF">CEP48_05090</name>
</gene>
<proteinExistence type="predicted"/>
<keyword evidence="4" id="KW-1185">Reference proteome</keyword>
<evidence type="ECO:0000313" key="4">
    <source>
        <dbReference type="Proteomes" id="UP000955338"/>
    </source>
</evidence>
<dbReference type="Proteomes" id="UP000955338">
    <property type="component" value="Chromosome"/>
</dbReference>
<feature type="transmembrane region" description="Helical" evidence="2">
    <location>
        <begin position="7"/>
        <end position="29"/>
    </location>
</feature>
<keyword evidence="2" id="KW-0812">Transmembrane</keyword>
<dbReference type="AlphaFoldDB" id="A0A8D4J2D7"/>
<protein>
    <submittedName>
        <fullName evidence="3">Uncharacterized protein</fullName>
    </submittedName>
</protein>
<dbReference type="EMBL" id="CP022011">
    <property type="protein sequence ID" value="QDJ14839.1"/>
    <property type="molecule type" value="Genomic_DNA"/>
</dbReference>
<feature type="compositionally biased region" description="Polar residues" evidence="1">
    <location>
        <begin position="91"/>
        <end position="107"/>
    </location>
</feature>
<sequence>MKSFCRSCVLFFIANITVIFVALFIDYLFGQEAGALTAGIGLLLLWIYFLYLIIRFLKRLCNLKKSYKSKSHQIEQLEKQTSCVIKKEPHVSNQRSTQKQNRLSPSSMKKRKILSSFYMKITTEILRIGKLK</sequence>
<reference evidence="3" key="1">
    <citation type="submission" date="2017-06" db="EMBL/GenBank/DDBJ databases">
        <title>Genome sequencing of pathogenic and non-pathogenic strains within Bisgaard taxon 40.</title>
        <authorList>
            <person name="Ladner J.T."/>
            <person name="Lovett S.P."/>
            <person name="Koroleva G."/>
            <person name="Lorch J.M."/>
        </authorList>
    </citation>
    <scope>NUCLEOTIDE SEQUENCE</scope>
    <source>
        <strain evidence="3">27576-1-I1</strain>
    </source>
</reference>
<evidence type="ECO:0000256" key="1">
    <source>
        <dbReference type="SAM" id="MobiDB-lite"/>
    </source>
</evidence>
<keyword evidence="2" id="KW-1133">Transmembrane helix</keyword>
<name>A0A8D4J2D7_9PAST</name>
<organism evidence="3 4">
    <name type="scientific">Mergibacter septicus</name>
    <dbReference type="NCBI Taxonomy" id="221402"/>
    <lineage>
        <taxon>Bacteria</taxon>
        <taxon>Pseudomonadati</taxon>
        <taxon>Pseudomonadota</taxon>
        <taxon>Gammaproteobacteria</taxon>
        <taxon>Pasteurellales</taxon>
        <taxon>Pasteurellaceae</taxon>
        <taxon>Mergibacter</taxon>
    </lineage>
</organism>
<dbReference type="RefSeq" id="WP_261920636.1">
    <property type="nucleotide sequence ID" value="NZ_CP022011.1"/>
</dbReference>